<accession>A0A0E9Q0N1</accession>
<reference evidence="2" key="1">
    <citation type="submission" date="2014-11" db="EMBL/GenBank/DDBJ databases">
        <authorList>
            <person name="Amaro Gonzalez C."/>
        </authorList>
    </citation>
    <scope>NUCLEOTIDE SEQUENCE</scope>
</reference>
<organism evidence="2">
    <name type="scientific">Anguilla anguilla</name>
    <name type="common">European freshwater eel</name>
    <name type="synonym">Muraena anguilla</name>
    <dbReference type="NCBI Taxonomy" id="7936"/>
    <lineage>
        <taxon>Eukaryota</taxon>
        <taxon>Metazoa</taxon>
        <taxon>Chordata</taxon>
        <taxon>Craniata</taxon>
        <taxon>Vertebrata</taxon>
        <taxon>Euteleostomi</taxon>
        <taxon>Actinopterygii</taxon>
        <taxon>Neopterygii</taxon>
        <taxon>Teleostei</taxon>
        <taxon>Anguilliformes</taxon>
        <taxon>Anguillidae</taxon>
        <taxon>Anguilla</taxon>
    </lineage>
</organism>
<reference evidence="2" key="2">
    <citation type="journal article" date="2015" name="Fish Shellfish Immunol.">
        <title>Early steps in the European eel (Anguilla anguilla)-Vibrio vulnificus interaction in the gills: Role of the RtxA13 toxin.</title>
        <authorList>
            <person name="Callol A."/>
            <person name="Pajuelo D."/>
            <person name="Ebbesson L."/>
            <person name="Teles M."/>
            <person name="MacKenzie S."/>
            <person name="Amaro C."/>
        </authorList>
    </citation>
    <scope>NUCLEOTIDE SEQUENCE</scope>
</reference>
<evidence type="ECO:0000313" key="2">
    <source>
        <dbReference type="EMBL" id="JAH10077.1"/>
    </source>
</evidence>
<name>A0A0E9Q0N1_ANGAN</name>
<feature type="compositionally biased region" description="Basic and acidic residues" evidence="1">
    <location>
        <begin position="7"/>
        <end position="21"/>
    </location>
</feature>
<dbReference type="EMBL" id="GBXM01098500">
    <property type="protein sequence ID" value="JAH10077.1"/>
    <property type="molecule type" value="Transcribed_RNA"/>
</dbReference>
<dbReference type="AlphaFoldDB" id="A0A0E9Q0N1"/>
<evidence type="ECO:0000256" key="1">
    <source>
        <dbReference type="SAM" id="MobiDB-lite"/>
    </source>
</evidence>
<feature type="region of interest" description="Disordered" evidence="1">
    <location>
        <begin position="1"/>
        <end position="21"/>
    </location>
</feature>
<proteinExistence type="predicted"/>
<protein>
    <submittedName>
        <fullName evidence="2">Uncharacterized protein</fullName>
    </submittedName>
</protein>
<sequence length="21" mass="2447">MLRGSKKTLDHGKPQTNSERY</sequence>